<proteinExistence type="predicted"/>
<dbReference type="Proteomes" id="UP000657918">
    <property type="component" value="Unassembled WGS sequence"/>
</dbReference>
<keyword evidence="2" id="KW-1185">Reference proteome</keyword>
<gene>
    <name evidence="1" type="ORF">SADUNF_Sadunf03G0011800</name>
</gene>
<name>A0A835K964_9ROSI</name>
<protein>
    <submittedName>
        <fullName evidence="1">Uncharacterized protein</fullName>
    </submittedName>
</protein>
<accession>A0A835K964</accession>
<comment type="caution">
    <text evidence="1">The sequence shown here is derived from an EMBL/GenBank/DDBJ whole genome shotgun (WGS) entry which is preliminary data.</text>
</comment>
<reference evidence="1 2" key="1">
    <citation type="submission" date="2020-10" db="EMBL/GenBank/DDBJ databases">
        <title>Plant Genome Project.</title>
        <authorList>
            <person name="Zhang R.-G."/>
        </authorList>
    </citation>
    <scope>NUCLEOTIDE SEQUENCE [LARGE SCALE GENOMIC DNA]</scope>
    <source>
        <strain evidence="1">FAFU-HL-1</strain>
        <tissue evidence="1">Leaf</tissue>
    </source>
</reference>
<dbReference type="AlphaFoldDB" id="A0A835K964"/>
<organism evidence="1 2">
    <name type="scientific">Salix dunnii</name>
    <dbReference type="NCBI Taxonomy" id="1413687"/>
    <lineage>
        <taxon>Eukaryota</taxon>
        <taxon>Viridiplantae</taxon>
        <taxon>Streptophyta</taxon>
        <taxon>Embryophyta</taxon>
        <taxon>Tracheophyta</taxon>
        <taxon>Spermatophyta</taxon>
        <taxon>Magnoliopsida</taxon>
        <taxon>eudicotyledons</taxon>
        <taxon>Gunneridae</taxon>
        <taxon>Pentapetalae</taxon>
        <taxon>rosids</taxon>
        <taxon>fabids</taxon>
        <taxon>Malpighiales</taxon>
        <taxon>Salicaceae</taxon>
        <taxon>Saliceae</taxon>
        <taxon>Salix</taxon>
    </lineage>
</organism>
<sequence>MKYKYAPTSKAAAAVPPEILSSDEEYEVEESSSCDFDAYLSNSSDLGLVGVPINSPATNGAFSPSSPWALAEGSDIATEIANRVNYASSSSDPMIAEVAAAIREWEIVKKKTHSSRNVQHATAKGVGSMRVGLAVLLDSVKAFSHDIYGTGDVASCLSR</sequence>
<evidence type="ECO:0000313" key="2">
    <source>
        <dbReference type="Proteomes" id="UP000657918"/>
    </source>
</evidence>
<dbReference type="OrthoDB" id="10622736at2759"/>
<dbReference type="EMBL" id="JADGMS010000003">
    <property type="protein sequence ID" value="KAF9685029.1"/>
    <property type="molecule type" value="Genomic_DNA"/>
</dbReference>
<evidence type="ECO:0000313" key="1">
    <source>
        <dbReference type="EMBL" id="KAF9685029.1"/>
    </source>
</evidence>